<dbReference type="InterPro" id="IPR025934">
    <property type="entry name" value="NudC_N_dom"/>
</dbReference>
<evidence type="ECO:0000256" key="2">
    <source>
        <dbReference type="ARBA" id="ARBA00010513"/>
    </source>
</evidence>
<feature type="compositionally biased region" description="Basic and acidic residues" evidence="7">
    <location>
        <begin position="65"/>
        <end position="104"/>
    </location>
</feature>
<dbReference type="Proteomes" id="UP000054359">
    <property type="component" value="Unassembled WGS sequence"/>
</dbReference>
<evidence type="ECO:0000256" key="6">
    <source>
        <dbReference type="ARBA" id="ARBA00030427"/>
    </source>
</evidence>
<name>A0A087T604_STEMI</name>
<dbReference type="GO" id="GO:0051082">
    <property type="term" value="F:unfolded protein binding"/>
    <property type="evidence" value="ECO:0007669"/>
    <property type="project" value="TreeGrafter"/>
</dbReference>
<dbReference type="GO" id="GO:0005737">
    <property type="term" value="C:cytoplasm"/>
    <property type="evidence" value="ECO:0007669"/>
    <property type="project" value="UniProtKB-SubCell"/>
</dbReference>
<evidence type="ECO:0000256" key="7">
    <source>
        <dbReference type="SAM" id="MobiDB-lite"/>
    </source>
</evidence>
<reference evidence="9 10" key="1">
    <citation type="submission" date="2013-11" db="EMBL/GenBank/DDBJ databases">
        <title>Genome sequencing of Stegodyphus mimosarum.</title>
        <authorList>
            <person name="Bechsgaard J."/>
        </authorList>
    </citation>
    <scope>NUCLEOTIDE SEQUENCE [LARGE SCALE GENOMIC DNA]</scope>
</reference>
<dbReference type="CDD" id="cd06492">
    <property type="entry name" value="p23_mNUDC_like"/>
    <property type="match status" value="1"/>
</dbReference>
<evidence type="ECO:0000256" key="4">
    <source>
        <dbReference type="ARBA" id="ARBA00022490"/>
    </source>
</evidence>
<feature type="compositionally biased region" description="Basic and acidic residues" evidence="7">
    <location>
        <begin position="123"/>
        <end position="144"/>
    </location>
</feature>
<feature type="domain" description="CS" evidence="8">
    <location>
        <begin position="164"/>
        <end position="255"/>
    </location>
</feature>
<feature type="region of interest" description="Disordered" evidence="7">
    <location>
        <begin position="65"/>
        <end position="106"/>
    </location>
</feature>
<dbReference type="PROSITE" id="PS51203">
    <property type="entry name" value="CS"/>
    <property type="match status" value="1"/>
</dbReference>
<protein>
    <recommendedName>
        <fullName evidence="3">Nuclear migration protein nudC</fullName>
    </recommendedName>
    <alternativeName>
        <fullName evidence="6">Nuclear distribution protein C homolog</fullName>
    </alternativeName>
</protein>
<dbReference type="STRING" id="407821.A0A087T604"/>
<evidence type="ECO:0000256" key="1">
    <source>
        <dbReference type="ARBA" id="ARBA00004496"/>
    </source>
</evidence>
<accession>A0A087T604</accession>
<evidence type="ECO:0000256" key="5">
    <source>
        <dbReference type="ARBA" id="ARBA00022553"/>
    </source>
</evidence>
<keyword evidence="4" id="KW-0963">Cytoplasm</keyword>
<dbReference type="InterPro" id="IPR007052">
    <property type="entry name" value="CS_dom"/>
</dbReference>
<evidence type="ECO:0000256" key="3">
    <source>
        <dbReference type="ARBA" id="ARBA00017641"/>
    </source>
</evidence>
<dbReference type="InterPro" id="IPR037898">
    <property type="entry name" value="NudC_fam"/>
</dbReference>
<feature type="non-terminal residue" evidence="9">
    <location>
        <position position="328"/>
    </location>
</feature>
<dbReference type="OrthoDB" id="416217at2759"/>
<comment type="similarity">
    <text evidence="2">Belongs to the nudC family.</text>
</comment>
<dbReference type="OMA" id="NQMEWWS"/>
<dbReference type="Gene3D" id="2.60.40.790">
    <property type="match status" value="1"/>
</dbReference>
<keyword evidence="5" id="KW-0597">Phosphoprotein</keyword>
<keyword evidence="10" id="KW-1185">Reference proteome</keyword>
<evidence type="ECO:0000313" key="9">
    <source>
        <dbReference type="EMBL" id="KFM60543.1"/>
    </source>
</evidence>
<comment type="subcellular location">
    <subcellularLocation>
        <location evidence="1">Cytoplasm</location>
    </subcellularLocation>
</comment>
<organism evidence="9 10">
    <name type="scientific">Stegodyphus mimosarum</name>
    <name type="common">African social velvet spider</name>
    <dbReference type="NCBI Taxonomy" id="407821"/>
    <lineage>
        <taxon>Eukaryota</taxon>
        <taxon>Metazoa</taxon>
        <taxon>Ecdysozoa</taxon>
        <taxon>Arthropoda</taxon>
        <taxon>Chelicerata</taxon>
        <taxon>Arachnida</taxon>
        <taxon>Araneae</taxon>
        <taxon>Araneomorphae</taxon>
        <taxon>Entelegynae</taxon>
        <taxon>Eresoidea</taxon>
        <taxon>Eresidae</taxon>
        <taxon>Stegodyphus</taxon>
    </lineage>
</organism>
<gene>
    <name evidence="9" type="ORF">X975_21393</name>
</gene>
<evidence type="ECO:0000313" key="10">
    <source>
        <dbReference type="Proteomes" id="UP000054359"/>
    </source>
</evidence>
<dbReference type="SUPFAM" id="SSF49764">
    <property type="entry name" value="HSP20-like chaperones"/>
    <property type="match status" value="1"/>
</dbReference>
<proteinExistence type="inferred from homology"/>
<dbReference type="AlphaFoldDB" id="A0A087T604"/>
<dbReference type="InterPro" id="IPR008978">
    <property type="entry name" value="HSP20-like_chaperone"/>
</dbReference>
<dbReference type="GO" id="GO:0006457">
    <property type="term" value="P:protein folding"/>
    <property type="evidence" value="ECO:0007669"/>
    <property type="project" value="TreeGrafter"/>
</dbReference>
<evidence type="ECO:0000259" key="8">
    <source>
        <dbReference type="PROSITE" id="PS51203"/>
    </source>
</evidence>
<dbReference type="EMBL" id="KK113591">
    <property type="protein sequence ID" value="KFM60543.1"/>
    <property type="molecule type" value="Genomic_DNA"/>
</dbReference>
<sequence>MNESEKFDGILLAMAQQHEGGVPQLLETIFGFLLRKTDFFTGGAPGACRNLLLEKFQKYESMALEERKKKEQEKEEAERKRKERIARKQKEQQMELDNDNRVTELTDEEAEKLKKEIDEKAKQKELAATENGEKESPDDIKKPDDEEEDEADKNKLKPNTGNGCDLPNYRWTQTLSEVELKVPVPANFKVKARDVIVDIAKKHLKVGLKGHTPIIDDELQNTIKVEECCWVMEDSKTIAVTLEKVNKMEWWSRLVTTDPEINTKKVAPEPSKLSDLDSETRGMVEKMMYDQRQKELGLPTSEEQKKQEVLKKFMEAHPEMDFSKCKFS</sequence>
<dbReference type="FunFam" id="2.60.40.790:FF:000001">
    <property type="entry name" value="Nuclear migration protein nudC"/>
    <property type="match status" value="1"/>
</dbReference>
<dbReference type="Pfam" id="PF04969">
    <property type="entry name" value="CS"/>
    <property type="match status" value="1"/>
</dbReference>
<dbReference type="PANTHER" id="PTHR12356">
    <property type="entry name" value="NUCLEAR MOVEMENT PROTEIN NUDC"/>
    <property type="match status" value="1"/>
</dbReference>
<dbReference type="Pfam" id="PF14050">
    <property type="entry name" value="Nudc_N"/>
    <property type="match status" value="1"/>
</dbReference>
<feature type="region of interest" description="Disordered" evidence="7">
    <location>
        <begin position="123"/>
        <end position="168"/>
    </location>
</feature>
<dbReference type="PANTHER" id="PTHR12356:SF3">
    <property type="entry name" value="NUCLEAR MIGRATION PROTEIN NUDC"/>
    <property type="match status" value="1"/>
</dbReference>